<dbReference type="InterPro" id="IPR037196">
    <property type="entry name" value="HSP90_C"/>
</dbReference>
<dbReference type="InterPro" id="IPR020568">
    <property type="entry name" value="Ribosomal_Su5_D2-typ_SF"/>
</dbReference>
<dbReference type="PRINTS" id="PR00775">
    <property type="entry name" value="HEATSHOCK90"/>
</dbReference>
<dbReference type="InterPro" id="IPR020575">
    <property type="entry name" value="Hsp90_N"/>
</dbReference>
<evidence type="ECO:0000256" key="5">
    <source>
        <dbReference type="ARBA" id="ARBA00022840"/>
    </source>
</evidence>
<comment type="caution">
    <text evidence="9">The sequence shown here is derived from an EMBL/GenBank/DDBJ whole genome shotgun (WGS) entry which is preliminary data.</text>
</comment>
<dbReference type="PROSITE" id="PS00298">
    <property type="entry name" value="HSP90"/>
    <property type="match status" value="1"/>
</dbReference>
<dbReference type="Gene3D" id="3.30.230.80">
    <property type="match status" value="1"/>
</dbReference>
<dbReference type="FunFam" id="3.30.230.80:FF:000002">
    <property type="entry name" value="Molecular chaperone HtpG"/>
    <property type="match status" value="1"/>
</dbReference>
<dbReference type="Gene3D" id="1.20.120.790">
    <property type="entry name" value="Heat shock protein 90, C-terminal domain"/>
    <property type="match status" value="1"/>
</dbReference>
<dbReference type="AlphaFoldDB" id="A0A1J5T517"/>
<reference evidence="9" key="1">
    <citation type="submission" date="2016-10" db="EMBL/GenBank/DDBJ databases">
        <title>Sequence of Gallionella enrichment culture.</title>
        <authorList>
            <person name="Poehlein A."/>
            <person name="Muehling M."/>
            <person name="Daniel R."/>
        </authorList>
    </citation>
    <scope>NUCLEOTIDE SEQUENCE</scope>
</reference>
<organism evidence="9">
    <name type="scientific">mine drainage metagenome</name>
    <dbReference type="NCBI Taxonomy" id="410659"/>
    <lineage>
        <taxon>unclassified sequences</taxon>
        <taxon>metagenomes</taxon>
        <taxon>ecological metagenomes</taxon>
    </lineage>
</organism>
<keyword evidence="5" id="KW-0067">ATP-binding</keyword>
<dbReference type="EMBL" id="MLJW01000020">
    <property type="protein sequence ID" value="OIR11344.1"/>
    <property type="molecule type" value="Genomic_DNA"/>
</dbReference>
<dbReference type="NCBIfam" id="NF003555">
    <property type="entry name" value="PRK05218.1"/>
    <property type="match status" value="1"/>
</dbReference>
<dbReference type="InterPro" id="IPR036890">
    <property type="entry name" value="HATPase_C_sf"/>
</dbReference>
<accession>A0A1J5T517</accession>
<dbReference type="GO" id="GO:0005524">
    <property type="term" value="F:ATP binding"/>
    <property type="evidence" value="ECO:0007669"/>
    <property type="project" value="UniProtKB-KW"/>
</dbReference>
<dbReference type="Pfam" id="PF13589">
    <property type="entry name" value="HATPase_c_3"/>
    <property type="match status" value="1"/>
</dbReference>
<dbReference type="GO" id="GO:0005737">
    <property type="term" value="C:cytoplasm"/>
    <property type="evidence" value="ECO:0007669"/>
    <property type="project" value="UniProtKB-SubCell"/>
</dbReference>
<dbReference type="HAMAP" id="MF_00505">
    <property type="entry name" value="HSP90"/>
    <property type="match status" value="1"/>
</dbReference>
<keyword evidence="3" id="KW-0963">Cytoplasm</keyword>
<dbReference type="SUPFAM" id="SSF55874">
    <property type="entry name" value="ATPase domain of HSP90 chaperone/DNA topoisomerase II/histidine kinase"/>
    <property type="match status" value="1"/>
</dbReference>
<dbReference type="SUPFAM" id="SSF54211">
    <property type="entry name" value="Ribosomal protein S5 domain 2-like"/>
    <property type="match status" value="1"/>
</dbReference>
<evidence type="ECO:0000256" key="6">
    <source>
        <dbReference type="ARBA" id="ARBA00023016"/>
    </source>
</evidence>
<dbReference type="InterPro" id="IPR001404">
    <property type="entry name" value="Hsp90_fam"/>
</dbReference>
<dbReference type="SUPFAM" id="SSF110942">
    <property type="entry name" value="HSP90 C-terminal domain"/>
    <property type="match status" value="1"/>
</dbReference>
<proteinExistence type="inferred from homology"/>
<evidence type="ECO:0000256" key="4">
    <source>
        <dbReference type="ARBA" id="ARBA00022741"/>
    </source>
</evidence>
<dbReference type="SMART" id="SM00387">
    <property type="entry name" value="HATPase_c"/>
    <property type="match status" value="1"/>
</dbReference>
<protein>
    <submittedName>
        <fullName evidence="9">Chaperone protein HtpG</fullName>
    </submittedName>
</protein>
<dbReference type="PANTHER" id="PTHR11528">
    <property type="entry name" value="HEAT SHOCK PROTEIN 90 FAMILY MEMBER"/>
    <property type="match status" value="1"/>
</dbReference>
<evidence type="ECO:0000259" key="8">
    <source>
        <dbReference type="SMART" id="SM00387"/>
    </source>
</evidence>
<dbReference type="FunFam" id="3.30.565.10:FF:000009">
    <property type="entry name" value="Molecular chaperone HtpG"/>
    <property type="match status" value="1"/>
</dbReference>
<keyword evidence="6" id="KW-0346">Stress response</keyword>
<sequence>MTETTTASRETLGFQTEVKQLLHLMIHSLYSNREIFLRELISNASDACDKLRFEALHNDALYENQSDLGIRVSFDKEARTLTISDSGIGMSRDEVIANLGTIAKSGTRDFFSKLSGDQKKDAHLIGQFGVGFYSAFIVADRVTVLSRRAGEKADQGVRWESDGGGEFSVEMVEKAARGTEITLHLREGQDDLLAGYKLREIIKKYSNHIVQPILMKKDEWKDGGYVTTDEDETVNQASALWTKSKNEITEEQYKEFYKHVGHDYDDPLAWTHARVEGKQEYTQLLYIPGHAPFDLYDRQARHGIKLYVRRVFIMDDAEQLMPQYMRFVRGVVDSADLPLNVSREILQESKDIEAIRKGCTGKVLGLLADMAENDKEKYARFWGEFGQVLKEGVGEDFANKDKIAALLRFATTKADTAEQTVSLKDYIARMKDGQEKIYYVTADSFNAARNSPHLEVFRKKGIEVLLLSDRVDEWLVGNLFEFEGKQLASVAKGGLDLGSLEDEAEKKEQEKQADEFKPLTEKIKTSLADKVKEVRITHRLTDSPACLVVDEHDMSGNLARLMKAAGQKAPTSQPILEINPNHPVVQRLKGEEKRFDDWAAVLFDQALLAEGGQLDDPASFVKRMNQLMLEMSA</sequence>
<name>A0A1J5T517_9ZZZZ</name>
<dbReference type="InterPro" id="IPR019805">
    <property type="entry name" value="Heat_shock_protein_90_CS"/>
</dbReference>
<dbReference type="CDD" id="cd16927">
    <property type="entry name" value="HATPase_Hsp90-like"/>
    <property type="match status" value="1"/>
</dbReference>
<dbReference type="InterPro" id="IPR003594">
    <property type="entry name" value="HATPase_dom"/>
</dbReference>
<evidence type="ECO:0000256" key="7">
    <source>
        <dbReference type="ARBA" id="ARBA00023186"/>
    </source>
</evidence>
<feature type="domain" description="Histidine kinase/HSP90-like ATPase" evidence="8">
    <location>
        <begin position="32"/>
        <end position="189"/>
    </location>
</feature>
<evidence type="ECO:0000256" key="3">
    <source>
        <dbReference type="ARBA" id="ARBA00022490"/>
    </source>
</evidence>
<dbReference type="PIRSF" id="PIRSF002583">
    <property type="entry name" value="Hsp90"/>
    <property type="match status" value="1"/>
</dbReference>
<comment type="similarity">
    <text evidence="2">Belongs to the heat shock protein 90 family.</text>
</comment>
<dbReference type="GO" id="GO:0016887">
    <property type="term" value="F:ATP hydrolysis activity"/>
    <property type="evidence" value="ECO:0007669"/>
    <property type="project" value="InterPro"/>
</dbReference>
<comment type="subcellular location">
    <subcellularLocation>
        <location evidence="1">Cytoplasm</location>
    </subcellularLocation>
</comment>
<dbReference type="Pfam" id="PF00183">
    <property type="entry name" value="HSP90"/>
    <property type="match status" value="1"/>
</dbReference>
<keyword evidence="7" id="KW-0143">Chaperone</keyword>
<dbReference type="GO" id="GO:0140662">
    <property type="term" value="F:ATP-dependent protein folding chaperone"/>
    <property type="evidence" value="ECO:0007669"/>
    <property type="project" value="InterPro"/>
</dbReference>
<dbReference type="Gene3D" id="3.40.50.11260">
    <property type="match status" value="1"/>
</dbReference>
<evidence type="ECO:0000256" key="2">
    <source>
        <dbReference type="ARBA" id="ARBA00008239"/>
    </source>
</evidence>
<dbReference type="Gene3D" id="3.30.565.10">
    <property type="entry name" value="Histidine kinase-like ATPase, C-terminal domain"/>
    <property type="match status" value="1"/>
</dbReference>
<keyword evidence="4" id="KW-0547">Nucleotide-binding</keyword>
<gene>
    <name evidence="9" type="primary">htpG_2</name>
    <name evidence="9" type="ORF">GALL_68370</name>
</gene>
<evidence type="ECO:0000256" key="1">
    <source>
        <dbReference type="ARBA" id="ARBA00004496"/>
    </source>
</evidence>
<evidence type="ECO:0000313" key="9">
    <source>
        <dbReference type="EMBL" id="OIR11344.1"/>
    </source>
</evidence>
<dbReference type="GO" id="GO:0051082">
    <property type="term" value="F:unfolded protein binding"/>
    <property type="evidence" value="ECO:0007669"/>
    <property type="project" value="InterPro"/>
</dbReference>